<name>A0A841NFD8_9FLAO</name>
<keyword evidence="3" id="KW-1185">Reference proteome</keyword>
<feature type="signal peptide" evidence="1">
    <location>
        <begin position="1"/>
        <end position="22"/>
    </location>
</feature>
<sequence>MKKLIFTLSLAMLPLFSCSSSDNDEQTNNPATVNNNKINPPAWIIGKWTSYLGGTAYQSYTFSNGDIVMSMGGYSQSYKYIADNGGYSQTSSDTEFTFTLANGGVAQTFKFKKVTATKLNFDNGNSITEFIKE</sequence>
<organism evidence="2 3">
    <name type="scientific">Chryseobacterium shigense</name>
    <dbReference type="NCBI Taxonomy" id="297244"/>
    <lineage>
        <taxon>Bacteria</taxon>
        <taxon>Pseudomonadati</taxon>
        <taxon>Bacteroidota</taxon>
        <taxon>Flavobacteriia</taxon>
        <taxon>Flavobacteriales</taxon>
        <taxon>Weeksellaceae</taxon>
        <taxon>Chryseobacterium group</taxon>
        <taxon>Chryseobacterium</taxon>
    </lineage>
</organism>
<proteinExistence type="predicted"/>
<evidence type="ECO:0000313" key="3">
    <source>
        <dbReference type="Proteomes" id="UP000589738"/>
    </source>
</evidence>
<dbReference type="Proteomes" id="UP000589738">
    <property type="component" value="Unassembled WGS sequence"/>
</dbReference>
<reference evidence="2 3" key="1">
    <citation type="submission" date="2020-08" db="EMBL/GenBank/DDBJ databases">
        <title>Functional genomics of gut bacteria from endangered species of beetles.</title>
        <authorList>
            <person name="Carlos-Shanley C."/>
        </authorList>
    </citation>
    <scope>NUCLEOTIDE SEQUENCE [LARGE SCALE GENOMIC DNA]</scope>
    <source>
        <strain evidence="2 3">S00136</strain>
    </source>
</reference>
<keyword evidence="1" id="KW-0732">Signal</keyword>
<comment type="caution">
    <text evidence="2">The sequence shown here is derived from an EMBL/GenBank/DDBJ whole genome shotgun (WGS) entry which is preliminary data.</text>
</comment>
<dbReference type="RefSeq" id="WP_184158276.1">
    <property type="nucleotide sequence ID" value="NZ_JACHLC010000001.1"/>
</dbReference>
<protein>
    <recommendedName>
        <fullName evidence="4">DUF5640 domain-containing protein</fullName>
    </recommendedName>
</protein>
<evidence type="ECO:0000256" key="1">
    <source>
        <dbReference type="SAM" id="SignalP"/>
    </source>
</evidence>
<accession>A0A841NFD8</accession>
<gene>
    <name evidence="2" type="ORF">HNP36_001815</name>
</gene>
<dbReference type="EMBL" id="JACHLC010000001">
    <property type="protein sequence ID" value="MBB6370762.1"/>
    <property type="molecule type" value="Genomic_DNA"/>
</dbReference>
<evidence type="ECO:0000313" key="2">
    <source>
        <dbReference type="EMBL" id="MBB6370762.1"/>
    </source>
</evidence>
<feature type="chain" id="PRO_5032674155" description="DUF5640 domain-containing protein" evidence="1">
    <location>
        <begin position="23"/>
        <end position="133"/>
    </location>
</feature>
<dbReference type="AlphaFoldDB" id="A0A841NFD8"/>
<evidence type="ECO:0008006" key="4">
    <source>
        <dbReference type="Google" id="ProtNLM"/>
    </source>
</evidence>